<reference evidence="2 3" key="1">
    <citation type="submission" date="2016-10" db="EMBL/GenBank/DDBJ databases">
        <authorList>
            <person name="de Groot N.N."/>
        </authorList>
    </citation>
    <scope>NUCLEOTIDE SEQUENCE [LARGE SCALE GENOMIC DNA]</scope>
    <source>
        <strain evidence="2 3">DSM 2698</strain>
    </source>
</reference>
<dbReference type="AlphaFoldDB" id="A0A1G5N071"/>
<gene>
    <name evidence="2" type="ORF">SAMN03080610_01290</name>
</gene>
<dbReference type="Proteomes" id="UP000199347">
    <property type="component" value="Unassembled WGS sequence"/>
</dbReference>
<dbReference type="PANTHER" id="PTHR40446">
    <property type="entry name" value="N-ACETYLGLUCOSAMINE-1-PHOSPHODIESTER ALPHA-N-ACETYLGLUCOSAMINIDASE"/>
    <property type="match status" value="1"/>
</dbReference>
<dbReference type="EMBL" id="FMVW01000002">
    <property type="protein sequence ID" value="SCZ30752.1"/>
    <property type="molecule type" value="Genomic_DNA"/>
</dbReference>
<dbReference type="PANTHER" id="PTHR40446:SF2">
    <property type="entry name" value="N-ACETYLGLUCOSAMINE-1-PHOSPHODIESTER ALPHA-N-ACETYLGLUCOSAMINIDASE"/>
    <property type="match status" value="1"/>
</dbReference>
<feature type="domain" description="Phosphodiester glycosidase" evidence="1">
    <location>
        <begin position="50"/>
        <end position="221"/>
    </location>
</feature>
<sequence length="239" mass="25328">MLDHSHIPETGHLLWIDKPGASFKIDVHVGRGGIASAAALAHRKAKTGKSFAINGTFFYAGRLLGDVLTLSGHLHLTSEPKARKRFGFAITLFDQPTIYERALLPEAPKDLEASYRATYHAALGGLGRLLSGGKNVAGSATLKDNSGQFFLDDAIRKTSRPALGIDTSGRLLVFVATEKETPAHKGMRPAEMADAMQARGVTDAVFLDGGGSTSLAVNDKVLVKGGNDSSIPCWVIGYG</sequence>
<dbReference type="RefSeq" id="WP_092810737.1">
    <property type="nucleotide sequence ID" value="NZ_FMVW01000002.1"/>
</dbReference>
<name>A0A1G5N071_AFIMA</name>
<accession>A0A1G5N071</accession>
<keyword evidence="3" id="KW-1185">Reference proteome</keyword>
<evidence type="ECO:0000313" key="2">
    <source>
        <dbReference type="EMBL" id="SCZ30752.1"/>
    </source>
</evidence>
<organism evidence="2 3">
    <name type="scientific">Afifella marina DSM 2698</name>
    <dbReference type="NCBI Taxonomy" id="1120955"/>
    <lineage>
        <taxon>Bacteria</taxon>
        <taxon>Pseudomonadati</taxon>
        <taxon>Pseudomonadota</taxon>
        <taxon>Alphaproteobacteria</taxon>
        <taxon>Hyphomicrobiales</taxon>
        <taxon>Afifellaceae</taxon>
        <taxon>Afifella</taxon>
    </lineage>
</organism>
<proteinExistence type="predicted"/>
<protein>
    <recommendedName>
        <fullName evidence="1">Phosphodiester glycosidase domain-containing protein</fullName>
    </recommendedName>
</protein>
<dbReference type="Pfam" id="PF09992">
    <property type="entry name" value="NAGPA"/>
    <property type="match status" value="1"/>
</dbReference>
<evidence type="ECO:0000259" key="1">
    <source>
        <dbReference type="Pfam" id="PF09992"/>
    </source>
</evidence>
<dbReference type="InterPro" id="IPR018711">
    <property type="entry name" value="NAGPA"/>
</dbReference>
<dbReference type="STRING" id="1120955.SAMN03080610_01290"/>
<evidence type="ECO:0000313" key="3">
    <source>
        <dbReference type="Proteomes" id="UP000199347"/>
    </source>
</evidence>